<gene>
    <name evidence="14" type="ORF">FSCOSCO3_A006516</name>
</gene>
<keyword evidence="10" id="KW-0325">Glycoprotein</keyword>
<feature type="transmembrane region" description="Helical" evidence="12">
    <location>
        <begin position="1501"/>
        <end position="1526"/>
    </location>
</feature>
<dbReference type="FunFam" id="2.10.50.30:FF:000002">
    <property type="entry name" value="Vomeronasal 2 receptor, h1"/>
    <property type="match status" value="2"/>
</dbReference>
<keyword evidence="15" id="KW-1185">Reference proteome</keyword>
<evidence type="ECO:0000256" key="11">
    <source>
        <dbReference type="ARBA" id="ARBA00023224"/>
    </source>
</evidence>
<feature type="transmembrane region" description="Helical" evidence="12">
    <location>
        <begin position="640"/>
        <end position="659"/>
    </location>
</feature>
<dbReference type="InterPro" id="IPR004073">
    <property type="entry name" value="GPCR_3_vmron_rcpt_2"/>
</dbReference>
<dbReference type="Proteomes" id="UP001314229">
    <property type="component" value="Unassembled WGS sequence"/>
</dbReference>
<dbReference type="InterPro" id="IPR038550">
    <property type="entry name" value="GPCR_3_9-Cys_sf"/>
</dbReference>
<dbReference type="Gene3D" id="3.40.50.2300">
    <property type="match status" value="4"/>
</dbReference>
<feature type="transmembrane region" description="Helical" evidence="12">
    <location>
        <begin position="563"/>
        <end position="583"/>
    </location>
</feature>
<feature type="transmembrane region" description="Helical" evidence="12">
    <location>
        <begin position="1734"/>
        <end position="1758"/>
    </location>
</feature>
<keyword evidence="6 12" id="KW-1133">Transmembrane helix</keyword>
<proteinExistence type="inferred from homology"/>
<dbReference type="InterPro" id="IPR000068">
    <property type="entry name" value="GPCR_3_Ca_sens_rcpt-rel"/>
</dbReference>
<feature type="domain" description="G-protein coupled receptors family 3 profile" evidence="13">
    <location>
        <begin position="525"/>
        <end position="790"/>
    </location>
</feature>
<comment type="similarity">
    <text evidence="2">Belongs to the G-protein coupled receptor 3 family.</text>
</comment>
<dbReference type="FunFam" id="3.40.50.2300:FF:000302">
    <property type="entry name" value="Si:ch211-203b20.7"/>
    <property type="match status" value="2"/>
</dbReference>
<evidence type="ECO:0000256" key="7">
    <source>
        <dbReference type="ARBA" id="ARBA00023040"/>
    </source>
</evidence>
<feature type="transmembrane region" description="Helical" evidence="12">
    <location>
        <begin position="1577"/>
        <end position="1601"/>
    </location>
</feature>
<feature type="transmembrane region" description="Helical" evidence="12">
    <location>
        <begin position="525"/>
        <end position="551"/>
    </location>
</feature>
<keyword evidence="3" id="KW-1003">Cell membrane</keyword>
<dbReference type="SUPFAM" id="SSF53822">
    <property type="entry name" value="Periplasmic binding protein-like I"/>
    <property type="match status" value="2"/>
</dbReference>
<name>A0AAV1NX03_SCOSC</name>
<evidence type="ECO:0000256" key="5">
    <source>
        <dbReference type="ARBA" id="ARBA00022729"/>
    </source>
</evidence>
<evidence type="ECO:0000256" key="12">
    <source>
        <dbReference type="SAM" id="Phobius"/>
    </source>
</evidence>
<feature type="transmembrane region" description="Helical" evidence="12">
    <location>
        <begin position="1702"/>
        <end position="1722"/>
    </location>
</feature>
<dbReference type="InterPro" id="IPR028082">
    <property type="entry name" value="Peripla_BP_I"/>
</dbReference>
<feature type="transmembrane region" description="Helical" evidence="12">
    <location>
        <begin position="1622"/>
        <end position="1641"/>
    </location>
</feature>
<dbReference type="PRINTS" id="PR01535">
    <property type="entry name" value="VOMERONASL2R"/>
</dbReference>
<protein>
    <submittedName>
        <fullName evidence="14">Uncharacterized protein LOC111584952</fullName>
    </submittedName>
</protein>
<dbReference type="PROSITE" id="PS00981">
    <property type="entry name" value="G_PROTEIN_RECEP_F3_3"/>
    <property type="match status" value="2"/>
</dbReference>
<feature type="transmembrane region" description="Helical" evidence="12">
    <location>
        <begin position="595"/>
        <end position="619"/>
    </location>
</feature>
<evidence type="ECO:0000256" key="1">
    <source>
        <dbReference type="ARBA" id="ARBA00004651"/>
    </source>
</evidence>
<dbReference type="InterPro" id="IPR000337">
    <property type="entry name" value="GPCR_3"/>
</dbReference>
<evidence type="ECO:0000256" key="8">
    <source>
        <dbReference type="ARBA" id="ARBA00023136"/>
    </source>
</evidence>
<dbReference type="GO" id="GO:0005886">
    <property type="term" value="C:plasma membrane"/>
    <property type="evidence" value="ECO:0007669"/>
    <property type="project" value="UniProtKB-SubCell"/>
</dbReference>
<keyword evidence="8 12" id="KW-0472">Membrane</keyword>
<evidence type="ECO:0000313" key="15">
    <source>
        <dbReference type="Proteomes" id="UP001314229"/>
    </source>
</evidence>
<dbReference type="CDD" id="cd15283">
    <property type="entry name" value="7tmC_V2R_pheromone"/>
    <property type="match status" value="2"/>
</dbReference>
<accession>A0AAV1NX03</accession>
<feature type="transmembrane region" description="Helical" evidence="12">
    <location>
        <begin position="854"/>
        <end position="875"/>
    </location>
</feature>
<feature type="domain" description="G-protein coupled receptors family 3 profile" evidence="13">
    <location>
        <begin position="1501"/>
        <end position="1771"/>
    </location>
</feature>
<feature type="transmembrane region" description="Helical" evidence="12">
    <location>
        <begin position="1666"/>
        <end position="1690"/>
    </location>
</feature>
<reference evidence="14 15" key="1">
    <citation type="submission" date="2024-01" db="EMBL/GenBank/DDBJ databases">
        <authorList>
            <person name="Alioto T."/>
            <person name="Alioto T."/>
            <person name="Gomez Garrido J."/>
        </authorList>
    </citation>
    <scope>NUCLEOTIDE SEQUENCE [LARGE SCALE GENOMIC DNA]</scope>
</reference>
<dbReference type="Pfam" id="PF07562">
    <property type="entry name" value="NCD3G"/>
    <property type="match status" value="2"/>
</dbReference>
<evidence type="ECO:0000256" key="10">
    <source>
        <dbReference type="ARBA" id="ARBA00023180"/>
    </source>
</evidence>
<evidence type="ECO:0000259" key="13">
    <source>
        <dbReference type="PROSITE" id="PS50259"/>
    </source>
</evidence>
<feature type="transmembrane region" description="Helical" evidence="12">
    <location>
        <begin position="720"/>
        <end position="740"/>
    </location>
</feature>
<comment type="caution">
    <text evidence="14">The sequence shown here is derived from an EMBL/GenBank/DDBJ whole genome shotgun (WGS) entry which is preliminary data.</text>
</comment>
<dbReference type="InterPro" id="IPR011500">
    <property type="entry name" value="GPCR_3_9-Cys_dom"/>
</dbReference>
<keyword evidence="11" id="KW-0807">Transducer</keyword>
<keyword evidence="5" id="KW-0732">Signal</keyword>
<comment type="subcellular location">
    <subcellularLocation>
        <location evidence="1">Cell membrane</location>
        <topology evidence="1">Multi-pass membrane protein</topology>
    </subcellularLocation>
</comment>
<dbReference type="InterPro" id="IPR001828">
    <property type="entry name" value="ANF_lig-bd_rcpt"/>
</dbReference>
<keyword evidence="9" id="KW-0675">Receptor</keyword>
<dbReference type="PANTHER" id="PTHR24061">
    <property type="entry name" value="CALCIUM-SENSING RECEPTOR-RELATED"/>
    <property type="match status" value="1"/>
</dbReference>
<dbReference type="PRINTS" id="PR00248">
    <property type="entry name" value="GPCRMGR"/>
</dbReference>
<evidence type="ECO:0000256" key="6">
    <source>
        <dbReference type="ARBA" id="ARBA00022989"/>
    </source>
</evidence>
<sequence length="1771" mass="195029">MVFALEEINQNPTLLPGISLGYHIRDSCALHPWATQAALSLVGGDSNSCNSAAPPEIRERRGDRPVPLIIGGASSITAQILSRALGPLSVPLMSYQSSCPCLSDRRQFPNFFRTIPSDIYQARAMAQLAVRFNWTWIGAVIANNDYGHVAIKVFQEETQGAGVCLAFVETLQREKIVSGARRAALTIQASTARVILIFTWYTDVRELFLQLAKINVTDRQFLASEAWSTSGDLLQNLATSKVANGVLGVAIRSSAIPGFGNYLRSLNPSRRLDDEFLREFWEKEFLCSPGALHASSSPTRANGLLQKVSLPICRGTESLETVQNLFTDISQLRVTYNVYLAVYAAAHALHSLLSCPNTDSPLRNNSSTCYFPKHIKPIELLQQLENINFTTPQGEMFYFQGADIPAKYDLVNWQTTPEGLLKLVLIGRVDGFNLHLNESVIQWSTGSSQVPTSVCSESCPPGTRMANRKGEPVCCFDCILCAEGEISNKSASHHCERCPPEFWSNANRTACISRQLDFLSFNETLGITLTTVAVSGTMVTTAVFVVFLYYLQTPVVRANNSELSFLLLLSLKLCFLCSLVFIGRPSFWSCRFQQAAFGISFVLCVSCLQVKTIVVLAAFRSARPGAEALMKWFGPGQQRGSVFLFTCVQIFICIIWLSLNPPVPQPNLAVPGLKVTLECAMTSVVGFSLVLGYIGLLACTCLILAFLARKLPDNFNEAKLITFSMLIFCAVWVAFVPAYVSSPGKYAVAVEIFAILASSYGLLFCIFAPKCFIILLRPEKNTKRHLMASKHPNQTGGCLTGKTLLREIRLDFTLSLQGQFIDTDCFANEKTSFVTEYIAVYIFQVSRTAASMSLLSWLFTLWPSSALSLLLVGLVDRQLGLRVGLQVVQTLTCSQWATPSTHRLFQDGDVVIGGLFNVRHQTPAIDHDFTQLPHYKPCAGLEHVPLQYIYAMVFAVEEINHLTTLLPGVKLGYHIRNSCGLPLWALQSALLMVGGDNTRCNLTAPLDYSDGYGEENGERRGGQPVPLIIGGASSITAQILSRILGPLSVPLISYLASCPCLSDRHQFPNFFRTIPSDIYQARAIAQLAIRFNWTWIGAVIANNNYGHAALKVFQEEIQGAGMCLAFVETLQRQNIVNDAKRTALTIQASVARVILIFAWYTDVRELFLQLAKINVTDRQFLASEGWSTSGDLLQNLATSKVATGVLGVAIRSSAIPGFGNFLRSLNPSRGPYNEFFREFWEQEFGCSTEATYHSSPLKYVAPQKRSSHPSNNSTSAFAKSSLQKASLPLCRGTESLERVQSLFTDISQLRVSYNVYLAVYAAAHALHSLLSCPDRDSPLSNNSNCSSPKHIKPIELLQHLNNMNFITPQGERFFFQGADTPAKYDLVNWQKTPEGSQKTVLIGHVDGFNLHFSESVIQWSTGSNQVPISVCSESCPPGTRKANRKGEPLCCFDCIPCAEGEINNTTGSLHCEHCPVEFWSNTERTACIPHQLDFLSFNETLGITLTTAAVSGVIVTTAVFVVFLCYRQTPVVRTQSNVRANNSELSFLLLLSLKLCFLCSLVFIGRPSLWSCRFQQAAFGISFVLCVSCLQVKTVVVLAAFRSARPGAEALIKRFGPGQQRGSVCLLTCIQVIICVIWLSLSPPVPQYDLGFQGSKVTLKCSMTSVVGFSLVLGYIGLLACTCLILAFLARKLPDNFNEAKLITFSMLIFCAVWVAFVPAYVSSPGKYTVAVEIFAILASSYSLLFCIFAPKCFIILIRPEKNTKKHLMAR</sequence>
<organism evidence="14 15">
    <name type="scientific">Scomber scombrus</name>
    <name type="common">Atlantic mackerel</name>
    <name type="synonym">Scomber vernalis</name>
    <dbReference type="NCBI Taxonomy" id="13677"/>
    <lineage>
        <taxon>Eukaryota</taxon>
        <taxon>Metazoa</taxon>
        <taxon>Chordata</taxon>
        <taxon>Craniata</taxon>
        <taxon>Vertebrata</taxon>
        <taxon>Euteleostomi</taxon>
        <taxon>Actinopterygii</taxon>
        <taxon>Neopterygii</taxon>
        <taxon>Teleostei</taxon>
        <taxon>Neoteleostei</taxon>
        <taxon>Acanthomorphata</taxon>
        <taxon>Pelagiaria</taxon>
        <taxon>Scombriformes</taxon>
        <taxon>Scombridae</taxon>
        <taxon>Scomber</taxon>
    </lineage>
</organism>
<dbReference type="EMBL" id="CAWUFR010000065">
    <property type="protein sequence ID" value="CAK6963520.1"/>
    <property type="molecule type" value="Genomic_DNA"/>
</dbReference>
<dbReference type="Gene3D" id="2.10.50.30">
    <property type="entry name" value="GPCR, family 3, nine cysteines domain"/>
    <property type="match status" value="2"/>
</dbReference>
<feature type="transmembrane region" description="Helical" evidence="12">
    <location>
        <begin position="684"/>
        <end position="708"/>
    </location>
</feature>
<evidence type="ECO:0000313" key="14">
    <source>
        <dbReference type="EMBL" id="CAK6963520.1"/>
    </source>
</evidence>
<dbReference type="InterPro" id="IPR017978">
    <property type="entry name" value="GPCR_3_C"/>
</dbReference>
<feature type="transmembrane region" description="Helical" evidence="12">
    <location>
        <begin position="1547"/>
        <end position="1565"/>
    </location>
</feature>
<dbReference type="PROSITE" id="PS50259">
    <property type="entry name" value="G_PROTEIN_RECEP_F3_4"/>
    <property type="match status" value="2"/>
</dbReference>
<dbReference type="GO" id="GO:0004930">
    <property type="term" value="F:G protein-coupled receptor activity"/>
    <property type="evidence" value="ECO:0007669"/>
    <property type="project" value="UniProtKB-KW"/>
</dbReference>
<evidence type="ECO:0000256" key="9">
    <source>
        <dbReference type="ARBA" id="ARBA00023170"/>
    </source>
</evidence>
<keyword evidence="4 12" id="KW-0812">Transmembrane</keyword>
<dbReference type="Pfam" id="PF00003">
    <property type="entry name" value="7tm_3"/>
    <property type="match status" value="2"/>
</dbReference>
<keyword evidence="7" id="KW-0297">G-protein coupled receptor</keyword>
<evidence type="ECO:0000256" key="2">
    <source>
        <dbReference type="ARBA" id="ARBA00007242"/>
    </source>
</evidence>
<dbReference type="InterPro" id="IPR017979">
    <property type="entry name" value="GPCR_3_CS"/>
</dbReference>
<evidence type="ECO:0000256" key="4">
    <source>
        <dbReference type="ARBA" id="ARBA00022692"/>
    </source>
</evidence>
<dbReference type="PANTHER" id="PTHR24061:SF415">
    <property type="entry name" value="NOVEL PHERMONE RECEPTOR-RELATED"/>
    <property type="match status" value="1"/>
</dbReference>
<feature type="transmembrane region" description="Helical" evidence="12">
    <location>
        <begin position="752"/>
        <end position="776"/>
    </location>
</feature>
<evidence type="ECO:0000256" key="3">
    <source>
        <dbReference type="ARBA" id="ARBA00022475"/>
    </source>
</evidence>
<dbReference type="Pfam" id="PF01094">
    <property type="entry name" value="ANF_receptor"/>
    <property type="match status" value="2"/>
</dbReference>